<evidence type="ECO:0000256" key="1">
    <source>
        <dbReference type="ARBA" id="ARBA00004167"/>
    </source>
</evidence>
<feature type="transmembrane region" description="Helical" evidence="6">
    <location>
        <begin position="20"/>
        <end position="40"/>
    </location>
</feature>
<evidence type="ECO:0000256" key="2">
    <source>
        <dbReference type="ARBA" id="ARBA00022481"/>
    </source>
</evidence>
<reference evidence="7 8" key="1">
    <citation type="submission" date="2019-02" db="EMBL/GenBank/DDBJ databases">
        <title>Deep-cultivation of Planctomycetes and their phenomic and genomic characterization uncovers novel biology.</title>
        <authorList>
            <person name="Wiegand S."/>
            <person name="Jogler M."/>
            <person name="Boedeker C."/>
            <person name="Pinto D."/>
            <person name="Vollmers J."/>
            <person name="Rivas-Marin E."/>
            <person name="Kohn T."/>
            <person name="Peeters S.H."/>
            <person name="Heuer A."/>
            <person name="Rast P."/>
            <person name="Oberbeckmann S."/>
            <person name="Bunk B."/>
            <person name="Jeske O."/>
            <person name="Meyerdierks A."/>
            <person name="Storesund J.E."/>
            <person name="Kallscheuer N."/>
            <person name="Luecker S."/>
            <person name="Lage O.M."/>
            <person name="Pohl T."/>
            <person name="Merkel B.J."/>
            <person name="Hornburger P."/>
            <person name="Mueller R.-W."/>
            <person name="Bruemmer F."/>
            <person name="Labrenz M."/>
            <person name="Spormann A.M."/>
            <person name="Op Den Camp H."/>
            <person name="Overmann J."/>
            <person name="Amann R."/>
            <person name="Jetten M.S.M."/>
            <person name="Mascher T."/>
            <person name="Medema M.H."/>
            <person name="Devos D.P."/>
            <person name="Kaster A.-K."/>
            <person name="Ovreas L."/>
            <person name="Rohde M."/>
            <person name="Galperin M.Y."/>
            <person name="Jogler C."/>
        </authorList>
    </citation>
    <scope>NUCLEOTIDE SEQUENCE [LARGE SCALE GENOMIC DNA]</scope>
    <source>
        <strain evidence="7 8">Pla108</strain>
    </source>
</reference>
<evidence type="ECO:0000256" key="6">
    <source>
        <dbReference type="SAM" id="Phobius"/>
    </source>
</evidence>
<sequence length="118" mass="12496">MTVTQVEGIRRDKRARPCGFSLTELMAVVAILGLLAAIALPRTGSVRVNGNRAACHVNRSEIELQAMLWRRATGVWPVASLADVGADAAYFPEGVPVCPVDGSVYVLDASGEVVGHSH</sequence>
<evidence type="ECO:0000256" key="4">
    <source>
        <dbReference type="ARBA" id="ARBA00022989"/>
    </source>
</evidence>
<dbReference type="PANTHER" id="PTHR30093:SF44">
    <property type="entry name" value="TYPE II SECRETION SYSTEM CORE PROTEIN G"/>
    <property type="match status" value="1"/>
</dbReference>
<evidence type="ECO:0000256" key="5">
    <source>
        <dbReference type="ARBA" id="ARBA00023136"/>
    </source>
</evidence>
<accession>A0A5C6AD35</accession>
<dbReference type="RefSeq" id="WP_146444768.1">
    <property type="nucleotide sequence ID" value="NZ_SJPR01000002.1"/>
</dbReference>
<gene>
    <name evidence="7" type="ORF">Pla108_20280</name>
</gene>
<evidence type="ECO:0008006" key="9">
    <source>
        <dbReference type="Google" id="ProtNLM"/>
    </source>
</evidence>
<keyword evidence="3 6" id="KW-0812">Transmembrane</keyword>
<dbReference type="SUPFAM" id="SSF54523">
    <property type="entry name" value="Pili subunits"/>
    <property type="match status" value="1"/>
</dbReference>
<keyword evidence="8" id="KW-1185">Reference proteome</keyword>
<keyword evidence="5 6" id="KW-0472">Membrane</keyword>
<keyword evidence="2" id="KW-0488">Methylation</keyword>
<evidence type="ECO:0000313" key="7">
    <source>
        <dbReference type="EMBL" id="TWT97874.1"/>
    </source>
</evidence>
<name>A0A5C6AD35_9BACT</name>
<dbReference type="InterPro" id="IPR012902">
    <property type="entry name" value="N_methyl_site"/>
</dbReference>
<evidence type="ECO:0000313" key="8">
    <source>
        <dbReference type="Proteomes" id="UP000317421"/>
    </source>
</evidence>
<protein>
    <recommendedName>
        <fullName evidence="9">Prepilin-type N-terminal cleavage/methylation domain-containing protein</fullName>
    </recommendedName>
</protein>
<evidence type="ECO:0000256" key="3">
    <source>
        <dbReference type="ARBA" id="ARBA00022692"/>
    </source>
</evidence>
<proteinExistence type="predicted"/>
<dbReference type="PANTHER" id="PTHR30093">
    <property type="entry name" value="GENERAL SECRETION PATHWAY PROTEIN G"/>
    <property type="match status" value="1"/>
</dbReference>
<dbReference type="Pfam" id="PF07963">
    <property type="entry name" value="N_methyl"/>
    <property type="match status" value="1"/>
</dbReference>
<dbReference type="EMBL" id="SJPR01000002">
    <property type="protein sequence ID" value="TWT97874.1"/>
    <property type="molecule type" value="Genomic_DNA"/>
</dbReference>
<dbReference type="Proteomes" id="UP000317421">
    <property type="component" value="Unassembled WGS sequence"/>
</dbReference>
<keyword evidence="4 6" id="KW-1133">Transmembrane helix</keyword>
<dbReference type="GO" id="GO:0016020">
    <property type="term" value="C:membrane"/>
    <property type="evidence" value="ECO:0007669"/>
    <property type="project" value="UniProtKB-SubCell"/>
</dbReference>
<dbReference type="NCBIfam" id="TIGR02532">
    <property type="entry name" value="IV_pilin_GFxxxE"/>
    <property type="match status" value="1"/>
</dbReference>
<comment type="caution">
    <text evidence="7">The sequence shown here is derived from an EMBL/GenBank/DDBJ whole genome shotgun (WGS) entry which is preliminary data.</text>
</comment>
<comment type="subcellular location">
    <subcellularLocation>
        <location evidence="1">Membrane</location>
        <topology evidence="1">Single-pass membrane protein</topology>
    </subcellularLocation>
</comment>
<dbReference type="OrthoDB" id="275641at2"/>
<dbReference type="InterPro" id="IPR045584">
    <property type="entry name" value="Pilin-like"/>
</dbReference>
<dbReference type="AlphaFoldDB" id="A0A5C6AD35"/>
<dbReference type="Gene3D" id="3.30.700.10">
    <property type="entry name" value="Glycoprotein, Type 4 Pilin"/>
    <property type="match status" value="1"/>
</dbReference>
<dbReference type="GO" id="GO:0015627">
    <property type="term" value="C:type II protein secretion system complex"/>
    <property type="evidence" value="ECO:0007669"/>
    <property type="project" value="TreeGrafter"/>
</dbReference>
<organism evidence="7 8">
    <name type="scientific">Botrimarina colliarenosi</name>
    <dbReference type="NCBI Taxonomy" id="2528001"/>
    <lineage>
        <taxon>Bacteria</taxon>
        <taxon>Pseudomonadati</taxon>
        <taxon>Planctomycetota</taxon>
        <taxon>Planctomycetia</taxon>
        <taxon>Pirellulales</taxon>
        <taxon>Lacipirellulaceae</taxon>
        <taxon>Botrimarina</taxon>
    </lineage>
</organism>
<dbReference type="GO" id="GO:0015628">
    <property type="term" value="P:protein secretion by the type II secretion system"/>
    <property type="evidence" value="ECO:0007669"/>
    <property type="project" value="TreeGrafter"/>
</dbReference>